<sequence length="392" mass="45987">MKKEIYEIFTIQNNIILNMDSIEKLEQIVTDEATLKEICAKYLQAFGTERCTRENIEKILESNLHLNERYFQIYNLSRNIKTNTYSDRYIFIKSKIKEEITPIYNLKENQYCWIFGIYYQKDDHTPVIEDAQNVIEIKLEENIENLTIVLNTFICCYGVLKDRSFLVKKFFYPDITKNSILNKNLKKRDPICLFFNGAISIKYLKQIVSSLPTAPNMIFITGPFGQKLYLYLEELSMNFRRIQFLIIPDAEDTIFPGFPKTFTDINLPLFKKFENIYFTTNPCEIHLRNRKICLLKSPIINEISQQVDTSGDDYMTEISKIILSQYCIDFQNMPNTIFKELPDLFICFDECPSKAISISDTLFVTCCDHKKDGISFIYYDSLSNEAEISSLI</sequence>
<reference evidence="2" key="2">
    <citation type="submission" date="2015-07" db="EMBL/GenBank/DDBJ databases">
        <title>Contrasting host-pathogen interactions and genome evolution in two generalist and specialist microsporidian pathogens of mosquitoes.</title>
        <authorList>
            <consortium name="The Broad Institute Genomics Platform"/>
            <consortium name="The Broad Institute Genome Sequencing Center for Infectious Disease"/>
            <person name="Cuomo C.A."/>
            <person name="Sanscrainte N.D."/>
            <person name="Goldberg J.M."/>
            <person name="Heiman D."/>
            <person name="Young S."/>
            <person name="Zeng Q."/>
            <person name="Becnel J.J."/>
            <person name="Birren B.W."/>
        </authorList>
    </citation>
    <scope>NUCLEOTIDE SEQUENCE [LARGE SCALE GENOMIC DNA]</scope>
    <source>
        <strain evidence="2">USNM 41457</strain>
    </source>
</reference>
<dbReference type="Proteomes" id="UP000003163">
    <property type="component" value="Unassembled WGS sequence"/>
</dbReference>
<dbReference type="HOGENOM" id="CLU_704039_0_0_1"/>
<comment type="caution">
    <text evidence="1">The sequence shown here is derived from an EMBL/GenBank/DDBJ whole genome shotgun (WGS) entry which is preliminary data.</text>
</comment>
<proteinExistence type="predicted"/>
<keyword evidence="2" id="KW-1185">Reference proteome</keyword>
<organism evidence="1 2">
    <name type="scientific">Edhazardia aedis (strain USNM 41457)</name>
    <name type="common">Microsporidian parasite</name>
    <dbReference type="NCBI Taxonomy" id="1003232"/>
    <lineage>
        <taxon>Eukaryota</taxon>
        <taxon>Fungi</taxon>
        <taxon>Fungi incertae sedis</taxon>
        <taxon>Microsporidia</taxon>
        <taxon>Edhazardia</taxon>
    </lineage>
</organism>
<dbReference type="InParanoid" id="J9DRD1"/>
<reference evidence="1 2" key="1">
    <citation type="submission" date="2011-08" db="EMBL/GenBank/DDBJ databases">
        <authorList>
            <person name="Liu Z.J."/>
            <person name="Shi F.L."/>
            <person name="Lu J.Q."/>
            <person name="Li M."/>
            <person name="Wang Z.L."/>
        </authorList>
    </citation>
    <scope>NUCLEOTIDE SEQUENCE [LARGE SCALE GENOMIC DNA]</scope>
    <source>
        <strain evidence="1 2">USNM 41457</strain>
    </source>
</reference>
<dbReference type="EMBL" id="AFBI03000009">
    <property type="protein sequence ID" value="EJW05115.1"/>
    <property type="molecule type" value="Genomic_DNA"/>
</dbReference>
<protein>
    <recommendedName>
        <fullName evidence="3">DNA polymerase II subunit 2</fullName>
    </recommendedName>
</protein>
<accession>J9DRD1</accession>
<dbReference type="VEuPathDB" id="MicrosporidiaDB:EDEG_00785"/>
<dbReference type="AlphaFoldDB" id="J9DRD1"/>
<dbReference type="OrthoDB" id="2194852at2759"/>
<name>J9DRD1_EDHAE</name>
<evidence type="ECO:0000313" key="2">
    <source>
        <dbReference type="Proteomes" id="UP000003163"/>
    </source>
</evidence>
<evidence type="ECO:0008006" key="3">
    <source>
        <dbReference type="Google" id="ProtNLM"/>
    </source>
</evidence>
<dbReference type="STRING" id="1003232.J9DRD1"/>
<gene>
    <name evidence="1" type="ORF">EDEG_00785</name>
</gene>
<evidence type="ECO:0000313" key="1">
    <source>
        <dbReference type="EMBL" id="EJW05115.1"/>
    </source>
</evidence>